<dbReference type="InterPro" id="IPR005231">
    <property type="entry name" value="NAC_arc"/>
</dbReference>
<comment type="similarity">
    <text evidence="4">Belongs to the NAC-alpha family.</text>
</comment>
<evidence type="ECO:0000256" key="3">
    <source>
        <dbReference type="ARBA" id="ARBA00022927"/>
    </source>
</evidence>
<evidence type="ECO:0000259" key="6">
    <source>
        <dbReference type="PROSITE" id="PS51151"/>
    </source>
</evidence>
<keyword evidence="2 4" id="KW-0694">RNA-binding</keyword>
<dbReference type="GO" id="GO:0003723">
    <property type="term" value="F:RNA binding"/>
    <property type="evidence" value="ECO:0007669"/>
    <property type="project" value="UniProtKB-UniRule"/>
</dbReference>
<dbReference type="HAMAP" id="MF_00814">
    <property type="entry name" value="NAC_arch"/>
    <property type="match status" value="1"/>
</dbReference>
<dbReference type="AlphaFoldDB" id="E3GX70"/>
<keyword evidence="3 4" id="KW-0653">Protein transport</keyword>
<dbReference type="InterPro" id="IPR044034">
    <property type="entry name" value="NAC-like_UBA"/>
</dbReference>
<keyword evidence="1 4" id="KW-0813">Transport</keyword>
<dbReference type="KEGG" id="mfv:Mfer_1279"/>
<dbReference type="GO" id="GO:0005854">
    <property type="term" value="C:nascent polypeptide-associated complex"/>
    <property type="evidence" value="ECO:0007669"/>
    <property type="project" value="InterPro"/>
</dbReference>
<dbReference type="EMBL" id="CP002278">
    <property type="protein sequence ID" value="ADP78065.1"/>
    <property type="molecule type" value="Genomic_DNA"/>
</dbReference>
<dbReference type="PROSITE" id="PS51151">
    <property type="entry name" value="NAC_AB"/>
    <property type="match status" value="1"/>
</dbReference>
<dbReference type="HOGENOM" id="CLU_146475_0_0_2"/>
<feature type="domain" description="NAC-A/B" evidence="6">
    <location>
        <begin position="7"/>
        <end position="75"/>
    </location>
</feature>
<dbReference type="PANTHER" id="PTHR21713">
    <property type="entry name" value="NASCENT POLYPEPTIDE ASSOCIATED COMPLEX ALPHA SUBUNIT-RELATED"/>
    <property type="match status" value="1"/>
</dbReference>
<accession>E3GX70</accession>
<dbReference type="CDD" id="cd14359">
    <property type="entry name" value="UBA_AeNAC"/>
    <property type="match status" value="1"/>
</dbReference>
<dbReference type="SUPFAM" id="SSF46934">
    <property type="entry name" value="UBA-like"/>
    <property type="match status" value="1"/>
</dbReference>
<evidence type="ECO:0000256" key="4">
    <source>
        <dbReference type="HAMAP-Rule" id="MF_00814"/>
    </source>
</evidence>
<dbReference type="SMART" id="SM01407">
    <property type="entry name" value="NAC"/>
    <property type="match status" value="1"/>
</dbReference>
<gene>
    <name evidence="4" type="primary">nac</name>
    <name evidence="7" type="ordered locus">Mfer_1279</name>
</gene>
<dbReference type="InterPro" id="IPR009060">
    <property type="entry name" value="UBA-like_sf"/>
</dbReference>
<dbReference type="InterPro" id="IPR038187">
    <property type="entry name" value="NAC_A/B_dom_sf"/>
</dbReference>
<dbReference type="Proteomes" id="UP000002315">
    <property type="component" value="Chromosome"/>
</dbReference>
<evidence type="ECO:0000313" key="7">
    <source>
        <dbReference type="EMBL" id="ADP78065.1"/>
    </source>
</evidence>
<evidence type="ECO:0000256" key="5">
    <source>
        <dbReference type="NCBIfam" id="TIGR00264"/>
    </source>
</evidence>
<dbReference type="Pfam" id="PF01849">
    <property type="entry name" value="NAC"/>
    <property type="match status" value="1"/>
</dbReference>
<sequence>MIPGMDPRQLRRMQKVMKQMGMKMEELKGVNEVIIKMNDKELVIKNPSVTLMDLMGQKTYQVTGKVEERKVEEKIPEEDIKLVMEQTGVSRDEAEKALKESNGDIAEAIMRLS</sequence>
<comment type="function">
    <text evidence="4">Contacts the emerging nascent chain on the ribosome.</text>
</comment>
<dbReference type="InterPro" id="IPR002715">
    <property type="entry name" value="Nas_poly-pep-assoc_cplx_dom"/>
</dbReference>
<comment type="subunit">
    <text evidence="4">Homodimer. Interacts with the ribosome. Binds ribosomal RNA.</text>
</comment>
<dbReference type="GO" id="GO:0015031">
    <property type="term" value="P:protein transport"/>
    <property type="evidence" value="ECO:0007669"/>
    <property type="project" value="UniProtKB-UniRule"/>
</dbReference>
<reference evidence="7 8" key="1">
    <citation type="journal article" date="2010" name="Stand. Genomic Sci.">
        <title>Complete genome sequence of Methanothermus fervidus type strain (V24S).</title>
        <authorList>
            <person name="Anderson I."/>
            <person name="Djao O.D."/>
            <person name="Misra M."/>
            <person name="Chertkov O."/>
            <person name="Nolan M."/>
            <person name="Lucas S."/>
            <person name="Lapidus A."/>
            <person name="Del Rio T.G."/>
            <person name="Tice H."/>
            <person name="Cheng J.F."/>
            <person name="Tapia R."/>
            <person name="Han C."/>
            <person name="Goodwin L."/>
            <person name="Pitluck S."/>
            <person name="Liolios K."/>
            <person name="Ivanova N."/>
            <person name="Mavromatis K."/>
            <person name="Mikhailova N."/>
            <person name="Pati A."/>
            <person name="Brambilla E."/>
            <person name="Chen A."/>
            <person name="Palaniappan K."/>
            <person name="Land M."/>
            <person name="Hauser L."/>
            <person name="Chang Y.J."/>
            <person name="Jeffries C.D."/>
            <person name="Sikorski J."/>
            <person name="Spring S."/>
            <person name="Rohde M."/>
            <person name="Eichinger K."/>
            <person name="Huber H."/>
            <person name="Wirth R."/>
            <person name="Goker M."/>
            <person name="Detter J.C."/>
            <person name="Woyke T."/>
            <person name="Bristow J."/>
            <person name="Eisen J.A."/>
            <person name="Markowitz V."/>
            <person name="Hugenholtz P."/>
            <person name="Klenk H.P."/>
            <person name="Kyrpides N.C."/>
        </authorList>
    </citation>
    <scope>NUCLEOTIDE SEQUENCE [LARGE SCALE GENOMIC DNA]</scope>
    <source>
        <strain evidence="8">ATCC 43054 / DSM 2088 / JCM 10308 / V24 S</strain>
    </source>
</reference>
<dbReference type="Pfam" id="PF19026">
    <property type="entry name" value="UBA_HYPK"/>
    <property type="match status" value="1"/>
</dbReference>
<dbReference type="Gene3D" id="2.20.70.30">
    <property type="entry name" value="Nascent polypeptide-associated complex domain"/>
    <property type="match status" value="1"/>
</dbReference>
<name>E3GX70_METFV</name>
<proteinExistence type="inferred from homology"/>
<dbReference type="OrthoDB" id="53273at2157"/>
<dbReference type="Gene3D" id="1.10.8.10">
    <property type="entry name" value="DNA helicase RuvA subunit, C-terminal domain"/>
    <property type="match status" value="1"/>
</dbReference>
<evidence type="ECO:0000256" key="2">
    <source>
        <dbReference type="ARBA" id="ARBA00022884"/>
    </source>
</evidence>
<evidence type="ECO:0000256" key="1">
    <source>
        <dbReference type="ARBA" id="ARBA00022448"/>
    </source>
</evidence>
<dbReference type="InterPro" id="IPR016641">
    <property type="entry name" value="EGD2/NACA0like"/>
</dbReference>
<protein>
    <recommendedName>
        <fullName evidence="4 5">Nascent polypeptide-associated complex protein</fullName>
    </recommendedName>
</protein>
<organism evidence="7 8">
    <name type="scientific">Methanothermus fervidus (strain ATCC 43054 / DSM 2088 / JCM 10308 / V24 S)</name>
    <dbReference type="NCBI Taxonomy" id="523846"/>
    <lineage>
        <taxon>Archaea</taxon>
        <taxon>Methanobacteriati</taxon>
        <taxon>Methanobacteriota</taxon>
        <taxon>Methanomada group</taxon>
        <taxon>Methanobacteria</taxon>
        <taxon>Methanobacteriales</taxon>
        <taxon>Methanothermaceae</taxon>
        <taxon>Methanothermus</taxon>
    </lineage>
</organism>
<dbReference type="NCBIfam" id="TIGR00264">
    <property type="entry name" value="archaeal-type nascent polypeptide-associated complex protein"/>
    <property type="match status" value="1"/>
</dbReference>
<keyword evidence="8" id="KW-1185">Reference proteome</keyword>
<dbReference type="STRING" id="523846.Mfer_1279"/>
<evidence type="ECO:0000313" key="8">
    <source>
        <dbReference type="Proteomes" id="UP000002315"/>
    </source>
</evidence>